<accession>A0A6A6C722</accession>
<dbReference type="PANTHER" id="PTHR40781">
    <property type="match status" value="1"/>
</dbReference>
<keyword evidence="3" id="KW-1185">Reference proteome</keyword>
<dbReference type="AlphaFoldDB" id="A0A6A6C722"/>
<dbReference type="Gene3D" id="3.90.210.10">
    <property type="entry name" value="Heat-Labile Enterotoxin, subunit A"/>
    <property type="match status" value="1"/>
</dbReference>
<dbReference type="RefSeq" id="XP_033663866.1">
    <property type="nucleotide sequence ID" value="XM_033808290.1"/>
</dbReference>
<sequence length="251" mass="29201">MDAQSPLDVLRALKCSRIPPILWRVQYSESRATFDENCNLVVRLSDSVPTSLYELRASLARHLNWGYSRADSYFISTFSEYVEALQWAKARRRSIDESEEVTIYKIRTCHLAPHTMVFKVDKVMQKLGMEPLLRSTENEYVILNRIPSRAISMHEHIEPEILKPRVESRSTPWGRTLERRSQIYLFHQTNSTDALCAQYLARLDVEHRRKSAYESVYDWVPPLPDERYEAGGERVEVGQRVDNLVGVITGR</sequence>
<dbReference type="Pfam" id="PF24494">
    <property type="entry name" value="DUF7587"/>
    <property type="match status" value="1"/>
</dbReference>
<dbReference type="EMBL" id="ML993611">
    <property type="protein sequence ID" value="KAF2162977.1"/>
    <property type="molecule type" value="Genomic_DNA"/>
</dbReference>
<evidence type="ECO:0000313" key="2">
    <source>
        <dbReference type="EMBL" id="KAF2162977.1"/>
    </source>
</evidence>
<dbReference type="Proteomes" id="UP000799537">
    <property type="component" value="Unassembled WGS sequence"/>
</dbReference>
<dbReference type="OrthoDB" id="88561at2759"/>
<dbReference type="InterPro" id="IPR056009">
    <property type="entry name" value="DUF7587"/>
</dbReference>
<reference evidence="2" key="1">
    <citation type="journal article" date="2020" name="Stud. Mycol.">
        <title>101 Dothideomycetes genomes: a test case for predicting lifestyles and emergence of pathogens.</title>
        <authorList>
            <person name="Haridas S."/>
            <person name="Albert R."/>
            <person name="Binder M."/>
            <person name="Bloem J."/>
            <person name="Labutti K."/>
            <person name="Salamov A."/>
            <person name="Andreopoulos B."/>
            <person name="Baker S."/>
            <person name="Barry K."/>
            <person name="Bills G."/>
            <person name="Bluhm B."/>
            <person name="Cannon C."/>
            <person name="Castanera R."/>
            <person name="Culley D."/>
            <person name="Daum C."/>
            <person name="Ezra D."/>
            <person name="Gonzalez J."/>
            <person name="Henrissat B."/>
            <person name="Kuo A."/>
            <person name="Liang C."/>
            <person name="Lipzen A."/>
            <person name="Lutzoni F."/>
            <person name="Magnuson J."/>
            <person name="Mondo S."/>
            <person name="Nolan M."/>
            <person name="Ohm R."/>
            <person name="Pangilinan J."/>
            <person name="Park H.-J."/>
            <person name="Ramirez L."/>
            <person name="Alfaro M."/>
            <person name="Sun H."/>
            <person name="Tritt A."/>
            <person name="Yoshinaga Y."/>
            <person name="Zwiers L.-H."/>
            <person name="Turgeon B."/>
            <person name="Goodwin S."/>
            <person name="Spatafora J."/>
            <person name="Crous P."/>
            <person name="Grigoriev I."/>
        </authorList>
    </citation>
    <scope>NUCLEOTIDE SEQUENCE</scope>
    <source>
        <strain evidence="2">ATCC 36951</strain>
    </source>
</reference>
<feature type="domain" description="DUF7587" evidence="1">
    <location>
        <begin position="18"/>
        <end position="153"/>
    </location>
</feature>
<evidence type="ECO:0000259" key="1">
    <source>
        <dbReference type="Pfam" id="PF24494"/>
    </source>
</evidence>
<dbReference type="SUPFAM" id="SSF56399">
    <property type="entry name" value="ADP-ribosylation"/>
    <property type="match status" value="1"/>
</dbReference>
<name>A0A6A6C722_ZASCE</name>
<dbReference type="PANTHER" id="PTHR40781:SF1">
    <property type="match status" value="1"/>
</dbReference>
<protein>
    <recommendedName>
        <fullName evidence="1">DUF7587 domain-containing protein</fullName>
    </recommendedName>
</protein>
<dbReference type="GeneID" id="54561562"/>
<organism evidence="2 3">
    <name type="scientific">Zasmidium cellare ATCC 36951</name>
    <dbReference type="NCBI Taxonomy" id="1080233"/>
    <lineage>
        <taxon>Eukaryota</taxon>
        <taxon>Fungi</taxon>
        <taxon>Dikarya</taxon>
        <taxon>Ascomycota</taxon>
        <taxon>Pezizomycotina</taxon>
        <taxon>Dothideomycetes</taxon>
        <taxon>Dothideomycetidae</taxon>
        <taxon>Mycosphaerellales</taxon>
        <taxon>Mycosphaerellaceae</taxon>
        <taxon>Zasmidium</taxon>
    </lineage>
</organism>
<proteinExistence type="predicted"/>
<gene>
    <name evidence="2" type="ORF">M409DRAFT_26826</name>
</gene>
<evidence type="ECO:0000313" key="3">
    <source>
        <dbReference type="Proteomes" id="UP000799537"/>
    </source>
</evidence>